<dbReference type="AlphaFoldDB" id="A0A4R6RTT0"/>
<dbReference type="NCBIfam" id="NF006054">
    <property type="entry name" value="PRK08202.1"/>
    <property type="match status" value="1"/>
</dbReference>
<dbReference type="SUPFAM" id="SSF53167">
    <property type="entry name" value="Purine and uridine phosphorylases"/>
    <property type="match status" value="1"/>
</dbReference>
<comment type="pathway">
    <text evidence="2 7">Purine metabolism; purine nucleoside salvage.</text>
</comment>
<comment type="caution">
    <text evidence="9">The sequence shown here is derived from an EMBL/GenBank/DDBJ whole genome shotgun (WGS) entry which is preliminary data.</text>
</comment>
<dbReference type="Proteomes" id="UP000295601">
    <property type="component" value="Unassembled WGS sequence"/>
</dbReference>
<keyword evidence="10" id="KW-1185">Reference proteome</keyword>
<sequence>MSQANTPIDAQLQARAAADMIALLTGVKRHDMVLTLGTGWRDGVESLGETVAVIPSAEIPGFSSAGVPGHSGLIRSIRLENGAHALIIGARAHLYEGRGVDAVAHGMRTAAAAGARTALLTNGAGGIDPSFAVGDVVLISDHLNLTAVSPLFGADFVDLSDLYSERLRTIARSVDSELREGVYVQLPGPHFETPAEIRALSILGGQLVGMSTSLEAITAHSLGMNVLGVSLVTNAAAGLSGPIDHLEVLAEGRAASTRLSDTLKRLVDALPLCG</sequence>
<dbReference type="Gene3D" id="3.40.50.1580">
    <property type="entry name" value="Nucleoside phosphorylase domain"/>
    <property type="match status" value="1"/>
</dbReference>
<evidence type="ECO:0000256" key="1">
    <source>
        <dbReference type="ARBA" id="ARBA00002678"/>
    </source>
</evidence>
<organism evidence="9 10">
    <name type="scientific">Leucobacter luti</name>
    <dbReference type="NCBI Taxonomy" id="340320"/>
    <lineage>
        <taxon>Bacteria</taxon>
        <taxon>Bacillati</taxon>
        <taxon>Actinomycetota</taxon>
        <taxon>Actinomycetes</taxon>
        <taxon>Micrococcales</taxon>
        <taxon>Microbacteriaceae</taxon>
        <taxon>Leucobacter</taxon>
    </lineage>
</organism>
<dbReference type="InterPro" id="IPR000845">
    <property type="entry name" value="Nucleoside_phosphorylase_d"/>
</dbReference>
<dbReference type="InterPro" id="IPR035994">
    <property type="entry name" value="Nucleoside_phosphorylase_sf"/>
</dbReference>
<evidence type="ECO:0000259" key="8">
    <source>
        <dbReference type="Pfam" id="PF01048"/>
    </source>
</evidence>
<dbReference type="NCBIfam" id="TIGR01697">
    <property type="entry name" value="PNPH-PUNA-XAPA"/>
    <property type="match status" value="1"/>
</dbReference>
<gene>
    <name evidence="9" type="ORF">EDF62_3044</name>
</gene>
<reference evidence="9 10" key="1">
    <citation type="submission" date="2019-03" db="EMBL/GenBank/DDBJ databases">
        <title>Genomic analyses of the natural microbiome of Caenorhabditis elegans.</title>
        <authorList>
            <person name="Samuel B."/>
        </authorList>
    </citation>
    <scope>NUCLEOTIDE SEQUENCE [LARGE SCALE GENOMIC DNA]</scope>
    <source>
        <strain evidence="9 10">JUb18</strain>
    </source>
</reference>
<feature type="domain" description="Nucleoside phosphorylase" evidence="8">
    <location>
        <begin position="33"/>
        <end position="267"/>
    </location>
</feature>
<dbReference type="InterPro" id="IPR011268">
    <property type="entry name" value="Purine_phosphorylase"/>
</dbReference>
<evidence type="ECO:0000256" key="2">
    <source>
        <dbReference type="ARBA" id="ARBA00005058"/>
    </source>
</evidence>
<proteinExistence type="inferred from homology"/>
<evidence type="ECO:0000313" key="10">
    <source>
        <dbReference type="Proteomes" id="UP000295601"/>
    </source>
</evidence>
<dbReference type="EMBL" id="SNYA01000008">
    <property type="protein sequence ID" value="TDP89747.1"/>
    <property type="molecule type" value="Genomic_DNA"/>
</dbReference>
<dbReference type="GO" id="GO:0005737">
    <property type="term" value="C:cytoplasm"/>
    <property type="evidence" value="ECO:0007669"/>
    <property type="project" value="TreeGrafter"/>
</dbReference>
<evidence type="ECO:0000256" key="3">
    <source>
        <dbReference type="ARBA" id="ARBA00006751"/>
    </source>
</evidence>
<dbReference type="Pfam" id="PF01048">
    <property type="entry name" value="PNP_UDP_1"/>
    <property type="match status" value="1"/>
</dbReference>
<name>A0A4R6RTT0_9MICO</name>
<dbReference type="PANTHER" id="PTHR11904:SF9">
    <property type="entry name" value="PURINE NUCLEOSIDE PHOSPHORYLASE-RELATED"/>
    <property type="match status" value="1"/>
</dbReference>
<keyword evidence="5 7" id="KW-0808">Transferase</keyword>
<dbReference type="PIRSF" id="PIRSF000477">
    <property type="entry name" value="PurNPase"/>
    <property type="match status" value="1"/>
</dbReference>
<dbReference type="OrthoDB" id="1523230at2"/>
<comment type="function">
    <text evidence="1">The purine nucleoside phosphorylases catalyze the phosphorolytic breakdown of the N-glycosidic bond in the beta-(deoxy)ribonucleoside molecules, with the formation of the corresponding free purine bases and pentose-1-phosphate. Cleaves guanosine, inosine, 2'-deoxyguanosine and 2'-deoxyinosine.</text>
</comment>
<dbReference type="UniPathway" id="UPA00606"/>
<evidence type="ECO:0000256" key="5">
    <source>
        <dbReference type="ARBA" id="ARBA00022679"/>
    </source>
</evidence>
<accession>A0A4R6RTT0</accession>
<evidence type="ECO:0000256" key="7">
    <source>
        <dbReference type="PIRNR" id="PIRNR000477"/>
    </source>
</evidence>
<dbReference type="GO" id="GO:0009116">
    <property type="term" value="P:nucleoside metabolic process"/>
    <property type="evidence" value="ECO:0007669"/>
    <property type="project" value="InterPro"/>
</dbReference>
<dbReference type="RefSeq" id="WP_133617605.1">
    <property type="nucleotide sequence ID" value="NZ_SNYA01000008.1"/>
</dbReference>
<dbReference type="PANTHER" id="PTHR11904">
    <property type="entry name" value="METHYLTHIOADENOSINE/PURINE NUCLEOSIDE PHOSPHORYLASE"/>
    <property type="match status" value="1"/>
</dbReference>
<evidence type="ECO:0000256" key="4">
    <source>
        <dbReference type="ARBA" id="ARBA00022676"/>
    </source>
</evidence>
<keyword evidence="4 7" id="KW-0328">Glycosyltransferase</keyword>
<comment type="catalytic activity">
    <reaction evidence="6">
        <text>a purine 2'-deoxy-D-ribonucleoside + phosphate = a purine nucleobase + 2-deoxy-alpha-D-ribose 1-phosphate</text>
        <dbReference type="Rhea" id="RHEA:36431"/>
        <dbReference type="ChEBI" id="CHEBI:26386"/>
        <dbReference type="ChEBI" id="CHEBI:43474"/>
        <dbReference type="ChEBI" id="CHEBI:57259"/>
        <dbReference type="ChEBI" id="CHEBI:142361"/>
        <dbReference type="EC" id="2.4.2.1"/>
    </reaction>
</comment>
<dbReference type="CDD" id="cd09009">
    <property type="entry name" value="PNP-EcPNPII_like"/>
    <property type="match status" value="1"/>
</dbReference>
<dbReference type="EC" id="2.4.2.1" evidence="7"/>
<evidence type="ECO:0000313" key="9">
    <source>
        <dbReference type="EMBL" id="TDP89747.1"/>
    </source>
</evidence>
<evidence type="ECO:0000256" key="6">
    <source>
        <dbReference type="ARBA" id="ARBA00048556"/>
    </source>
</evidence>
<protein>
    <recommendedName>
        <fullName evidence="7">Purine nucleoside phosphorylase</fullName>
        <ecNumber evidence="7">2.4.2.1</ecNumber>
    </recommendedName>
    <alternativeName>
        <fullName evidence="7">Inosine-guanosine phosphorylase</fullName>
    </alternativeName>
</protein>
<comment type="similarity">
    <text evidence="3 7">Belongs to the PNP/MTAP phosphorylase family.</text>
</comment>
<dbReference type="GO" id="GO:0004731">
    <property type="term" value="F:purine-nucleoside phosphorylase activity"/>
    <property type="evidence" value="ECO:0007669"/>
    <property type="project" value="UniProtKB-EC"/>
</dbReference>